<organism evidence="1 2">
    <name type="scientific">Escherichia coli</name>
    <dbReference type="NCBI Taxonomy" id="562"/>
    <lineage>
        <taxon>Bacteria</taxon>
        <taxon>Pseudomonadati</taxon>
        <taxon>Pseudomonadota</taxon>
        <taxon>Gammaproteobacteria</taxon>
        <taxon>Enterobacterales</taxon>
        <taxon>Enterobacteriaceae</taxon>
        <taxon>Escherichia</taxon>
    </lineage>
</organism>
<name>A0A377AY93_ECOLX</name>
<dbReference type="Proteomes" id="UP000254079">
    <property type="component" value="Unassembled WGS sequence"/>
</dbReference>
<accession>A0A377AY93</accession>
<protein>
    <submittedName>
        <fullName evidence="1">Protein of uncharacterized function (DUF968)</fullName>
    </submittedName>
</protein>
<gene>
    <name evidence="1" type="ORF">NCTC8622_07917</name>
</gene>
<dbReference type="EMBL" id="UGCP01000006">
    <property type="protein sequence ID" value="STL40397.1"/>
    <property type="molecule type" value="Genomic_DNA"/>
</dbReference>
<dbReference type="Pfam" id="PF06147">
    <property type="entry name" value="DUF968"/>
    <property type="match status" value="1"/>
</dbReference>
<sequence>MGLSNSHDLSIQELCWWAFMRNMMHLMPEEVCRISINKMKATPQDSGPLKEADIRPYDDRATAYVQMMEERAAPMRAKVCPVDVDSDPGMAHFKNTKTSIAKIARVHGLCGFPSMLWLWSCGSWRSHYALYRSS</sequence>
<evidence type="ECO:0000313" key="2">
    <source>
        <dbReference type="Proteomes" id="UP000254079"/>
    </source>
</evidence>
<dbReference type="InterPro" id="IPR010373">
    <property type="entry name" value="DUF968"/>
</dbReference>
<reference evidence="1 2" key="1">
    <citation type="submission" date="2018-06" db="EMBL/GenBank/DDBJ databases">
        <authorList>
            <consortium name="Pathogen Informatics"/>
            <person name="Doyle S."/>
        </authorList>
    </citation>
    <scope>NUCLEOTIDE SEQUENCE [LARGE SCALE GENOMIC DNA]</scope>
    <source>
        <strain evidence="1 2">NCTC8622</strain>
    </source>
</reference>
<dbReference type="AlphaFoldDB" id="A0A377AY93"/>
<proteinExistence type="predicted"/>
<evidence type="ECO:0000313" key="1">
    <source>
        <dbReference type="EMBL" id="STL40397.1"/>
    </source>
</evidence>